<name>A0A5C8FZS5_9SPIR</name>
<evidence type="ECO:0000313" key="2">
    <source>
        <dbReference type="Proteomes" id="UP000322327"/>
    </source>
</evidence>
<evidence type="ECO:0000313" key="1">
    <source>
        <dbReference type="EMBL" id="TXJ55272.1"/>
    </source>
</evidence>
<dbReference type="RefSeq" id="WP_147531055.1">
    <property type="nucleotide sequence ID" value="NZ_SAYI01000018.1"/>
</dbReference>
<protein>
    <submittedName>
        <fullName evidence="1">Uncharacterized protein</fullName>
    </submittedName>
</protein>
<accession>A0A5C8FZS5</accession>
<gene>
    <name evidence="1" type="ORF">EPJ76_06695</name>
</gene>
<dbReference type="EMBL" id="SAYI01000018">
    <property type="protein sequence ID" value="TXJ55272.1"/>
    <property type="molecule type" value="Genomic_DNA"/>
</dbReference>
<dbReference type="AlphaFoldDB" id="A0A5C8FZS5"/>
<sequence length="162" mass="18547">MPNNKELKENLHGYAIITENLIKGEGINSHIFKCKKTRDNTKDLEKLSEKCGVNLIYESFTVIDIIIIDKNTECYLKDSESECSMVEPEKIKFTGLQKHSCNINGIFNFELIFYFKKEQSNDGSIYSIFYTEDKESMMILSALIGKAICGNCVSTLYNINKK</sequence>
<dbReference type="Proteomes" id="UP000322327">
    <property type="component" value="Unassembled WGS sequence"/>
</dbReference>
<reference evidence="1 2" key="1">
    <citation type="journal article" date="1992" name="Lakartidningen">
        <title>[Penicillin V and not amoxicillin is the first choice preparation in acute otitis].</title>
        <authorList>
            <person name="Kamme C."/>
            <person name="Lundgren K."/>
            <person name="Prellner K."/>
        </authorList>
    </citation>
    <scope>NUCLEOTIDE SEQUENCE [LARGE SCALE GENOMIC DNA]</scope>
    <source>
        <strain evidence="1 2">PC3053II</strain>
    </source>
</reference>
<organism evidence="1 2">
    <name type="scientific">Brachyspira aalborgi</name>
    <dbReference type="NCBI Taxonomy" id="29522"/>
    <lineage>
        <taxon>Bacteria</taxon>
        <taxon>Pseudomonadati</taxon>
        <taxon>Spirochaetota</taxon>
        <taxon>Spirochaetia</taxon>
        <taxon>Brachyspirales</taxon>
        <taxon>Brachyspiraceae</taxon>
        <taxon>Brachyspira</taxon>
    </lineage>
</organism>
<proteinExistence type="predicted"/>
<comment type="caution">
    <text evidence="1">The sequence shown here is derived from an EMBL/GenBank/DDBJ whole genome shotgun (WGS) entry which is preliminary data.</text>
</comment>